<dbReference type="OrthoDB" id="2670057at2759"/>
<feature type="region of interest" description="Disordered" evidence="1">
    <location>
        <begin position="132"/>
        <end position="157"/>
    </location>
</feature>
<evidence type="ECO:0000313" key="4">
    <source>
        <dbReference type="Proteomes" id="UP000703269"/>
    </source>
</evidence>
<feature type="compositionally biased region" description="Polar residues" evidence="1">
    <location>
        <begin position="443"/>
        <end position="464"/>
    </location>
</feature>
<feature type="compositionally biased region" description="Pro residues" evidence="1">
    <location>
        <begin position="474"/>
        <end position="483"/>
    </location>
</feature>
<reference evidence="3 4" key="1">
    <citation type="submission" date="2021-08" db="EMBL/GenBank/DDBJ databases">
        <title>Draft Genome Sequence of Phanerochaete sordida strain YK-624.</title>
        <authorList>
            <person name="Mori T."/>
            <person name="Dohra H."/>
            <person name="Suzuki T."/>
            <person name="Kawagishi H."/>
            <person name="Hirai H."/>
        </authorList>
    </citation>
    <scope>NUCLEOTIDE SEQUENCE [LARGE SCALE GENOMIC DNA]</scope>
    <source>
        <strain evidence="3 4">YK-624</strain>
    </source>
</reference>
<feature type="region of interest" description="Disordered" evidence="1">
    <location>
        <begin position="301"/>
        <end position="368"/>
    </location>
</feature>
<dbReference type="Proteomes" id="UP000703269">
    <property type="component" value="Unassembled WGS sequence"/>
</dbReference>
<keyword evidence="4" id="KW-1185">Reference proteome</keyword>
<keyword evidence="2" id="KW-1133">Transmembrane helix</keyword>
<feature type="compositionally biased region" description="Low complexity" evidence="1">
    <location>
        <begin position="83"/>
        <end position="92"/>
    </location>
</feature>
<evidence type="ECO:0000256" key="2">
    <source>
        <dbReference type="SAM" id="Phobius"/>
    </source>
</evidence>
<name>A0A9P3G6T1_9APHY</name>
<keyword evidence="2" id="KW-0472">Membrane</keyword>
<accession>A0A9P3G6T1</accession>
<feature type="region of interest" description="Disordered" evidence="1">
    <location>
        <begin position="438"/>
        <end position="483"/>
    </location>
</feature>
<evidence type="ECO:0000313" key="3">
    <source>
        <dbReference type="EMBL" id="GJE88590.1"/>
    </source>
</evidence>
<feature type="region of interest" description="Disordered" evidence="1">
    <location>
        <begin position="1"/>
        <end position="24"/>
    </location>
</feature>
<gene>
    <name evidence="3" type="ORF">PsYK624_046730</name>
</gene>
<feature type="compositionally biased region" description="Basic and acidic residues" evidence="1">
    <location>
        <begin position="144"/>
        <end position="157"/>
    </location>
</feature>
<keyword evidence="2" id="KW-0812">Transmembrane</keyword>
<sequence>MHLDRRVARHDKRQTPVPSISGFDGAVTVGQASPTASGLILASGTDANDGPLPTAAPPLASDFTPTVSVSTLTDPLSSPPAVTSNSAALKGSSSSSSVALSTVIAACVGAFAGMALLVCIFIWWSRHPTTKSRNLPRSPMAENRNARGREEQERTRSGLWDRLDENKWEGGSAAVQPMSQQEADEKNFSMFKKRSNSTRTTRTAKVMEEHGFDLPPIEISKYHPGLAKELALEQPERPYAARQESGVSWDGETLGDDSFLSLRSVRIESGAMSPTMGMAKMTPPAMPSQLHRWESAEVLTIGDSPTAGPSEISNPFSDAYEDKRKSHSNPFFNAGGVNRVGSRRSRSNSRGHARRPSRSQSTVRPRVVSEVGSTIDPFADLADPPPAIALPDVVLPDGTAHEHSLSVTSEDAEEAFVESDRAMQSLIAALDLGQQSDDARLRVQSTHSAASVQPSPASRYSFQSDDVGVARDYPPSPVSPQAR</sequence>
<protein>
    <submittedName>
        <fullName evidence="3">Uncharacterized protein</fullName>
    </submittedName>
</protein>
<dbReference type="EMBL" id="BPQB01000010">
    <property type="protein sequence ID" value="GJE88590.1"/>
    <property type="molecule type" value="Genomic_DNA"/>
</dbReference>
<dbReference type="AlphaFoldDB" id="A0A9P3G6T1"/>
<feature type="compositionally biased region" description="Polar residues" evidence="1">
    <location>
        <begin position="66"/>
        <end position="82"/>
    </location>
</feature>
<feature type="transmembrane region" description="Helical" evidence="2">
    <location>
        <begin position="98"/>
        <end position="124"/>
    </location>
</feature>
<feature type="region of interest" description="Disordered" evidence="1">
    <location>
        <begin position="66"/>
        <end position="92"/>
    </location>
</feature>
<evidence type="ECO:0000256" key="1">
    <source>
        <dbReference type="SAM" id="MobiDB-lite"/>
    </source>
</evidence>
<organism evidence="3 4">
    <name type="scientific">Phanerochaete sordida</name>
    <dbReference type="NCBI Taxonomy" id="48140"/>
    <lineage>
        <taxon>Eukaryota</taxon>
        <taxon>Fungi</taxon>
        <taxon>Dikarya</taxon>
        <taxon>Basidiomycota</taxon>
        <taxon>Agaricomycotina</taxon>
        <taxon>Agaricomycetes</taxon>
        <taxon>Polyporales</taxon>
        <taxon>Phanerochaetaceae</taxon>
        <taxon>Phanerochaete</taxon>
    </lineage>
</organism>
<comment type="caution">
    <text evidence="3">The sequence shown here is derived from an EMBL/GenBank/DDBJ whole genome shotgun (WGS) entry which is preliminary data.</text>
</comment>
<proteinExistence type="predicted"/>
<feature type="compositionally biased region" description="Basic residues" evidence="1">
    <location>
        <begin position="341"/>
        <end position="357"/>
    </location>
</feature>